<proteinExistence type="predicted"/>
<organism evidence="2 3">
    <name type="scientific">Opisthorchis viverrini</name>
    <name type="common">Southeast Asian liver fluke</name>
    <dbReference type="NCBI Taxonomy" id="6198"/>
    <lineage>
        <taxon>Eukaryota</taxon>
        <taxon>Metazoa</taxon>
        <taxon>Spiralia</taxon>
        <taxon>Lophotrochozoa</taxon>
        <taxon>Platyhelminthes</taxon>
        <taxon>Trematoda</taxon>
        <taxon>Digenea</taxon>
        <taxon>Opisthorchiida</taxon>
        <taxon>Opisthorchiata</taxon>
        <taxon>Opisthorchiidae</taxon>
        <taxon>Opisthorchis</taxon>
    </lineage>
</organism>
<protein>
    <submittedName>
        <fullName evidence="2">Uncharacterized protein</fullName>
    </submittedName>
</protein>
<dbReference type="RefSeq" id="XP_009177006.1">
    <property type="nucleotide sequence ID" value="XM_009178742.1"/>
</dbReference>
<dbReference type="KEGG" id="ovi:T265_11917"/>
<dbReference type="GeneID" id="20326085"/>
<evidence type="ECO:0000313" key="3">
    <source>
        <dbReference type="Proteomes" id="UP000054324"/>
    </source>
</evidence>
<name>A0A074Z7Q3_OPIVI</name>
<sequence length="80" mass="8727">MMDSLLARKPVGQLNTLPEMSNYLLALLARLLTTDPPRKTPETPPPISSGQSAPLSKLTPHLTSKDTYTGFFHASFTMLA</sequence>
<feature type="region of interest" description="Disordered" evidence="1">
    <location>
        <begin position="35"/>
        <end position="59"/>
    </location>
</feature>
<dbReference type="Proteomes" id="UP000054324">
    <property type="component" value="Unassembled WGS sequence"/>
</dbReference>
<accession>A0A074Z7Q3</accession>
<keyword evidence="3" id="KW-1185">Reference proteome</keyword>
<evidence type="ECO:0000313" key="2">
    <source>
        <dbReference type="EMBL" id="KER19250.1"/>
    </source>
</evidence>
<dbReference type="AlphaFoldDB" id="A0A074Z7Q3"/>
<evidence type="ECO:0000256" key="1">
    <source>
        <dbReference type="SAM" id="MobiDB-lite"/>
    </source>
</evidence>
<dbReference type="CTD" id="20326085"/>
<gene>
    <name evidence="2" type="ORF">T265_11917</name>
</gene>
<dbReference type="EMBL" id="KL597272">
    <property type="protein sequence ID" value="KER19250.1"/>
    <property type="molecule type" value="Genomic_DNA"/>
</dbReference>
<reference evidence="2 3" key="1">
    <citation type="submission" date="2013-11" db="EMBL/GenBank/DDBJ databases">
        <title>Opisthorchis viverrini - life in the bile duct.</title>
        <authorList>
            <person name="Young N.D."/>
            <person name="Nagarajan N."/>
            <person name="Lin S.J."/>
            <person name="Korhonen P.K."/>
            <person name="Jex A.R."/>
            <person name="Hall R.S."/>
            <person name="Safavi-Hemami H."/>
            <person name="Kaewkong W."/>
            <person name="Bertrand D."/>
            <person name="Gao S."/>
            <person name="Seet Q."/>
            <person name="Wongkham S."/>
            <person name="Teh B.T."/>
            <person name="Wongkham C."/>
            <person name="Intapan P.M."/>
            <person name="Maleewong W."/>
            <person name="Yang X."/>
            <person name="Hu M."/>
            <person name="Wang Z."/>
            <person name="Hofmann A."/>
            <person name="Sternberg P.W."/>
            <person name="Tan P."/>
            <person name="Wang J."/>
            <person name="Gasser R.B."/>
        </authorList>
    </citation>
    <scope>NUCLEOTIDE SEQUENCE [LARGE SCALE GENOMIC DNA]</scope>
</reference>